<evidence type="ECO:0000313" key="3">
    <source>
        <dbReference type="Proteomes" id="UP000019471"/>
    </source>
</evidence>
<proteinExistence type="predicted"/>
<dbReference type="AlphaFoldDB" id="W9WTG0"/>
<dbReference type="Pfam" id="PF12680">
    <property type="entry name" value="SnoaL_2"/>
    <property type="match status" value="1"/>
</dbReference>
<reference evidence="2 3" key="1">
    <citation type="submission" date="2013-03" db="EMBL/GenBank/DDBJ databases">
        <title>The Genome Sequence of Cladophialophora psammophila CBS 110553.</title>
        <authorList>
            <consortium name="The Broad Institute Genomics Platform"/>
            <person name="Cuomo C."/>
            <person name="de Hoog S."/>
            <person name="Gorbushina A."/>
            <person name="Walker B."/>
            <person name="Young S.K."/>
            <person name="Zeng Q."/>
            <person name="Gargeya S."/>
            <person name="Fitzgerald M."/>
            <person name="Haas B."/>
            <person name="Abouelleil A."/>
            <person name="Allen A.W."/>
            <person name="Alvarado L."/>
            <person name="Arachchi H.M."/>
            <person name="Berlin A.M."/>
            <person name="Chapman S.B."/>
            <person name="Gainer-Dewar J."/>
            <person name="Goldberg J."/>
            <person name="Griggs A."/>
            <person name="Gujja S."/>
            <person name="Hansen M."/>
            <person name="Howarth C."/>
            <person name="Imamovic A."/>
            <person name="Ireland A."/>
            <person name="Larimer J."/>
            <person name="McCowan C."/>
            <person name="Murphy C."/>
            <person name="Pearson M."/>
            <person name="Poon T.W."/>
            <person name="Priest M."/>
            <person name="Roberts A."/>
            <person name="Saif S."/>
            <person name="Shea T."/>
            <person name="Sisk P."/>
            <person name="Sykes S."/>
            <person name="Wortman J."/>
            <person name="Nusbaum C."/>
            <person name="Birren B."/>
        </authorList>
    </citation>
    <scope>NUCLEOTIDE SEQUENCE [LARGE SCALE GENOMIC DNA]</scope>
    <source>
        <strain evidence="2 3">CBS 110553</strain>
    </source>
</reference>
<feature type="domain" description="SnoaL-like" evidence="1">
    <location>
        <begin position="12"/>
        <end position="123"/>
    </location>
</feature>
<dbReference type="OrthoDB" id="5466578at2759"/>
<organism evidence="2 3">
    <name type="scientific">Cladophialophora psammophila CBS 110553</name>
    <dbReference type="NCBI Taxonomy" id="1182543"/>
    <lineage>
        <taxon>Eukaryota</taxon>
        <taxon>Fungi</taxon>
        <taxon>Dikarya</taxon>
        <taxon>Ascomycota</taxon>
        <taxon>Pezizomycotina</taxon>
        <taxon>Eurotiomycetes</taxon>
        <taxon>Chaetothyriomycetidae</taxon>
        <taxon>Chaetothyriales</taxon>
        <taxon>Herpotrichiellaceae</taxon>
        <taxon>Cladophialophora</taxon>
    </lineage>
</organism>
<dbReference type="Gene3D" id="3.10.450.50">
    <property type="match status" value="1"/>
</dbReference>
<sequence>MADLQKDLELLQTHFAAISKLDIPAIMATFHPDIVIEAPFTPQIFTASVPSQIEGKEAVEKFFTSLTDLVAPLAFSELSIEPLREPGEYFCRFKGNSKWLSTNRPYCNQYASLLSVRDGLVHRMTEWYDPITIINAAGGRVALDSQEREHNHLTRPGVLSILN</sequence>
<dbReference type="SUPFAM" id="SSF54427">
    <property type="entry name" value="NTF2-like"/>
    <property type="match status" value="1"/>
</dbReference>
<dbReference type="Proteomes" id="UP000019471">
    <property type="component" value="Unassembled WGS sequence"/>
</dbReference>
<dbReference type="InterPro" id="IPR032710">
    <property type="entry name" value="NTF2-like_dom_sf"/>
</dbReference>
<dbReference type="GeneID" id="19193628"/>
<keyword evidence="3" id="KW-1185">Reference proteome</keyword>
<name>W9WTG0_9EURO</name>
<protein>
    <recommendedName>
        <fullName evidence="1">SnoaL-like domain-containing protein</fullName>
    </recommendedName>
</protein>
<evidence type="ECO:0000313" key="2">
    <source>
        <dbReference type="EMBL" id="EXJ68315.1"/>
    </source>
</evidence>
<evidence type="ECO:0000259" key="1">
    <source>
        <dbReference type="Pfam" id="PF12680"/>
    </source>
</evidence>
<gene>
    <name evidence="2" type="ORF">A1O5_08930</name>
</gene>
<dbReference type="InterPro" id="IPR037401">
    <property type="entry name" value="SnoaL-like"/>
</dbReference>
<dbReference type="RefSeq" id="XP_007747701.1">
    <property type="nucleotide sequence ID" value="XM_007749511.1"/>
</dbReference>
<accession>W9WTG0</accession>
<comment type="caution">
    <text evidence="2">The sequence shown here is derived from an EMBL/GenBank/DDBJ whole genome shotgun (WGS) entry which is preliminary data.</text>
</comment>
<dbReference type="HOGENOM" id="CLU_1815614_0_0_1"/>
<dbReference type="EMBL" id="AMGX01000014">
    <property type="protein sequence ID" value="EXJ68315.1"/>
    <property type="molecule type" value="Genomic_DNA"/>
</dbReference>